<dbReference type="Pfam" id="PF06974">
    <property type="entry name" value="WS_DGAT_C"/>
    <property type="match status" value="1"/>
</dbReference>
<dbReference type="Proteomes" id="UP001329430">
    <property type="component" value="Chromosome 6"/>
</dbReference>
<keyword evidence="1" id="KW-0812">Transmembrane</keyword>
<reference evidence="3 4" key="1">
    <citation type="journal article" date="2024" name="Insects">
        <title>An Improved Chromosome-Level Genome Assembly of the Firefly Pyrocoelia pectoralis.</title>
        <authorList>
            <person name="Fu X."/>
            <person name="Meyer-Rochow V.B."/>
            <person name="Ballantyne L."/>
            <person name="Zhu X."/>
        </authorList>
    </citation>
    <scope>NUCLEOTIDE SEQUENCE [LARGE SCALE GENOMIC DNA]</scope>
    <source>
        <strain evidence="3">XCY_ONT2</strain>
    </source>
</reference>
<keyword evidence="4" id="KW-1185">Reference proteome</keyword>
<dbReference type="GO" id="GO:0008374">
    <property type="term" value="F:O-acyltransferase activity"/>
    <property type="evidence" value="ECO:0007669"/>
    <property type="project" value="InterPro"/>
</dbReference>
<evidence type="ECO:0000313" key="3">
    <source>
        <dbReference type="EMBL" id="KAK5642568.1"/>
    </source>
</evidence>
<feature type="transmembrane region" description="Helical" evidence="1">
    <location>
        <begin position="36"/>
        <end position="63"/>
    </location>
</feature>
<dbReference type="PANTHER" id="PTHR31650:SF1">
    <property type="entry name" value="WAX ESTER SYNTHASE_DIACYLGLYCEROL ACYLTRANSFERASE 4-RELATED"/>
    <property type="match status" value="1"/>
</dbReference>
<dbReference type="AlphaFoldDB" id="A0AAN7V954"/>
<accession>A0AAN7V954</accession>
<dbReference type="GO" id="GO:0005886">
    <property type="term" value="C:plasma membrane"/>
    <property type="evidence" value="ECO:0007669"/>
    <property type="project" value="TreeGrafter"/>
</dbReference>
<protein>
    <recommendedName>
        <fullName evidence="2">O-acyltransferase WSD1 C-terminal domain-containing protein</fullName>
    </recommendedName>
</protein>
<gene>
    <name evidence="3" type="ORF">RI129_008735</name>
</gene>
<proteinExistence type="predicted"/>
<dbReference type="GO" id="GO:0019432">
    <property type="term" value="P:triglyceride biosynthetic process"/>
    <property type="evidence" value="ECO:0007669"/>
    <property type="project" value="TreeGrafter"/>
</dbReference>
<dbReference type="EMBL" id="JAVRBK010000006">
    <property type="protein sequence ID" value="KAK5642568.1"/>
    <property type="molecule type" value="Genomic_DNA"/>
</dbReference>
<dbReference type="InterPro" id="IPR045034">
    <property type="entry name" value="O-acyltransferase_WSD1-like"/>
</dbReference>
<evidence type="ECO:0000256" key="1">
    <source>
        <dbReference type="SAM" id="Phobius"/>
    </source>
</evidence>
<dbReference type="InterPro" id="IPR009721">
    <property type="entry name" value="O-acyltransferase_WSD1_C"/>
</dbReference>
<keyword evidence="1" id="KW-1133">Transmembrane helix</keyword>
<evidence type="ECO:0000313" key="4">
    <source>
        <dbReference type="Proteomes" id="UP001329430"/>
    </source>
</evidence>
<evidence type="ECO:0000259" key="2">
    <source>
        <dbReference type="Pfam" id="PF06974"/>
    </source>
</evidence>
<sequence length="555" mass="63694">MDSSYWMFLIPLLFFLAIVLSNTASIMRTGKCKWNLLFVTAGVCVGVIIMVTFVVSFPFFILYRKILKVYLMIRHGKNFIELIDGFDSTFTRSFQRNNTINILFIFQTDHDITETFKNFINDKFIINGDKLKKFHSTLRSCSGYKYLVKQHLTVDDCVKTAAVVNQNEAFISKEGLMGILCQYYDDPFPRDNTVLWDCTVWTQPIQWRPTKDGKKNYAVLFRCNHCIADGVSLFYLLAGVFSDKVSDTVQKNFKSSYNASIVVKVGHYVYRWMCFLSYGVAEAMTEQLFEKKEKNVLNDSMVYSETLSLKIDESGEVLKMAKMIKNEIMGINFSQVLLTALSAAMKNYFSTHSQTYPERVNIVIPFSLDALQIPKLPLGQLSYDKISFHNNFEMLTYKMPVFTKNKAGEHTHPSLFERLLLIKKETRNLHKTFDNKVTSFWGHIGLPALPATVATFLEHKHNWTSIFSTLPGSPKLTFCENKLSLQDIVFWAPHVNEIGCNFSVTTYDNRLQLGINSDKALIPNCQQAQGILEDILENIISLNEEILKVPLIRII</sequence>
<name>A0AAN7V954_9COLE</name>
<dbReference type="PANTHER" id="PTHR31650">
    <property type="entry name" value="O-ACYLTRANSFERASE (WSD1-LIKE) FAMILY PROTEIN"/>
    <property type="match status" value="1"/>
</dbReference>
<comment type="caution">
    <text evidence="3">The sequence shown here is derived from an EMBL/GenBank/DDBJ whole genome shotgun (WGS) entry which is preliminary data.</text>
</comment>
<organism evidence="3 4">
    <name type="scientific">Pyrocoelia pectoralis</name>
    <dbReference type="NCBI Taxonomy" id="417401"/>
    <lineage>
        <taxon>Eukaryota</taxon>
        <taxon>Metazoa</taxon>
        <taxon>Ecdysozoa</taxon>
        <taxon>Arthropoda</taxon>
        <taxon>Hexapoda</taxon>
        <taxon>Insecta</taxon>
        <taxon>Pterygota</taxon>
        <taxon>Neoptera</taxon>
        <taxon>Endopterygota</taxon>
        <taxon>Coleoptera</taxon>
        <taxon>Polyphaga</taxon>
        <taxon>Elateriformia</taxon>
        <taxon>Elateroidea</taxon>
        <taxon>Lampyridae</taxon>
        <taxon>Lampyrinae</taxon>
        <taxon>Pyrocoelia</taxon>
    </lineage>
</organism>
<feature type="domain" description="O-acyltransferase WSD1 C-terminal" evidence="2">
    <location>
        <begin position="390"/>
        <end position="538"/>
    </location>
</feature>
<feature type="transmembrane region" description="Helical" evidence="1">
    <location>
        <begin position="6"/>
        <end position="24"/>
    </location>
</feature>
<keyword evidence="1" id="KW-0472">Membrane</keyword>